<dbReference type="Proteomes" id="UP000044625">
    <property type="component" value="Unassembled WGS sequence"/>
</dbReference>
<organism evidence="1 4">
    <name type="scientific">Yersinia pekkanenii</name>
    <dbReference type="NCBI Taxonomy" id="1288385"/>
    <lineage>
        <taxon>Bacteria</taxon>
        <taxon>Pseudomonadati</taxon>
        <taxon>Pseudomonadota</taxon>
        <taxon>Gammaproteobacteria</taxon>
        <taxon>Enterobacterales</taxon>
        <taxon>Yersiniaceae</taxon>
        <taxon>Yersinia</taxon>
    </lineage>
</organism>
<gene>
    <name evidence="1" type="ORF">ERS008529_04282</name>
    <name evidence="2" type="ORF">ERS137968_04455</name>
</gene>
<reference evidence="4" key="3">
    <citation type="submission" date="2015-03" db="EMBL/GenBank/DDBJ databases">
        <authorList>
            <consortium name="Pathogen Informatics"/>
        </authorList>
    </citation>
    <scope>NUCLEOTIDE SEQUENCE [LARGE SCALE GENOMIC DNA]</scope>
    <source>
        <strain evidence="4">A125KOH2</strain>
    </source>
</reference>
<reference evidence="2 3" key="1">
    <citation type="submission" date="2015-03" db="EMBL/GenBank/DDBJ databases">
        <authorList>
            <consortium name="Pathogen Informatics"/>
            <person name="Murphy D."/>
        </authorList>
    </citation>
    <scope>NUCLEOTIDE SEQUENCE [LARGE SCALE GENOMIC DNA]</scope>
    <source>
        <strain evidence="3">type strain: CIP110230</strain>
        <strain evidence="2">Type strain: CIP110230</strain>
    </source>
</reference>
<name>A0A0T9RAC4_9GAMM</name>
<sequence length="233" mass="26082">MNASLYLKEKLNADRMLSLSLGRGIKETMNSAKGTVESVYSGIERASWYTSCFFEKYASECQEIKAEDARIIKAISEIYKRSDVIFDMIKLYVEYVLDKHTPRENARSSAYHASHLGANLAVSIASKKSIAYSIAKTVSGSFPVSNIVRAEINKKGLFLINAADLYGKVQKSAMAARKLQVIDSGYYNLLRINNIEMLYVYIDPIISKAMEKIRSNSNLSFDEIVNILNGMGK</sequence>
<protein>
    <submittedName>
        <fullName evidence="1">Uncharacterized protein</fullName>
    </submittedName>
</protein>
<accession>A0A0T9RAC4</accession>
<keyword evidence="3" id="KW-1185">Reference proteome</keyword>
<proteinExistence type="predicted"/>
<dbReference type="STRING" id="1288385.ERS137968_04455"/>
<evidence type="ECO:0000313" key="3">
    <source>
        <dbReference type="Proteomes" id="UP000044625"/>
    </source>
</evidence>
<evidence type="ECO:0000313" key="1">
    <source>
        <dbReference type="EMBL" id="CNI52934.1"/>
    </source>
</evidence>
<dbReference type="EMBL" id="CWJL01000042">
    <property type="protein sequence ID" value="CRY69305.1"/>
    <property type="molecule type" value="Genomic_DNA"/>
</dbReference>
<evidence type="ECO:0000313" key="2">
    <source>
        <dbReference type="EMBL" id="CRY69305.1"/>
    </source>
</evidence>
<dbReference type="RefSeq" id="WP_049615091.1">
    <property type="nucleotide sequence ID" value="NZ_CAWMMU010000042.1"/>
</dbReference>
<evidence type="ECO:0000313" key="4">
    <source>
        <dbReference type="Proteomes" id="UP000045840"/>
    </source>
</evidence>
<dbReference type="AlphaFoldDB" id="A0A0T9RAC4"/>
<dbReference type="EMBL" id="CQAZ01000061">
    <property type="protein sequence ID" value="CNI52934.1"/>
    <property type="molecule type" value="Genomic_DNA"/>
</dbReference>
<dbReference type="OrthoDB" id="6433535at2"/>
<reference evidence="1" key="2">
    <citation type="submission" date="2015-03" db="EMBL/GenBank/DDBJ databases">
        <authorList>
            <person name="Murphy D."/>
        </authorList>
    </citation>
    <scope>NUCLEOTIDE SEQUENCE [LARGE SCALE GENOMIC DNA]</scope>
    <source>
        <strain evidence="1">A125KOH2</strain>
    </source>
</reference>
<dbReference type="Proteomes" id="UP000045840">
    <property type="component" value="Unassembled WGS sequence"/>
</dbReference>